<organism evidence="3 4">
    <name type="scientific">Pycnoporus cinnabarinus</name>
    <name type="common">Cinnabar-red polypore</name>
    <name type="synonym">Trametes cinnabarina</name>
    <dbReference type="NCBI Taxonomy" id="5643"/>
    <lineage>
        <taxon>Eukaryota</taxon>
        <taxon>Fungi</taxon>
        <taxon>Dikarya</taxon>
        <taxon>Basidiomycota</taxon>
        <taxon>Agaricomycotina</taxon>
        <taxon>Agaricomycetes</taxon>
        <taxon>Polyporales</taxon>
        <taxon>Polyporaceae</taxon>
        <taxon>Trametes</taxon>
    </lineage>
</organism>
<feature type="compositionally biased region" description="Basic residues" evidence="2">
    <location>
        <begin position="1"/>
        <end position="13"/>
    </location>
</feature>
<evidence type="ECO:0000313" key="4">
    <source>
        <dbReference type="Proteomes" id="UP000029665"/>
    </source>
</evidence>
<name>A0A060SET0_PYCCI</name>
<feature type="region of interest" description="Disordered" evidence="2">
    <location>
        <begin position="1"/>
        <end position="22"/>
    </location>
</feature>
<dbReference type="OrthoDB" id="2735528at2759"/>
<feature type="region of interest" description="Disordered" evidence="2">
    <location>
        <begin position="153"/>
        <end position="246"/>
    </location>
</feature>
<dbReference type="Proteomes" id="UP000029665">
    <property type="component" value="Unassembled WGS sequence"/>
</dbReference>
<feature type="region of interest" description="Disordered" evidence="2">
    <location>
        <begin position="314"/>
        <end position="334"/>
    </location>
</feature>
<keyword evidence="4" id="KW-1185">Reference proteome</keyword>
<gene>
    <name evidence="3" type="ORF">BN946_scf185007.g81</name>
</gene>
<dbReference type="HOGENOM" id="CLU_419860_0_0_1"/>
<comment type="caution">
    <text evidence="3">The sequence shown here is derived from an EMBL/GenBank/DDBJ whole genome shotgun (WGS) entry which is preliminary data.</text>
</comment>
<reference evidence="3" key="1">
    <citation type="submission" date="2014-01" db="EMBL/GenBank/DDBJ databases">
        <title>The genome of the white-rot fungus Pycnoporus cinnabarinus: a basidiomycete model with a versatile arsenal for lignocellulosic biomass breakdown.</title>
        <authorList>
            <person name="Levasseur A."/>
            <person name="Lomascolo A."/>
            <person name="Ruiz-Duenas F.J."/>
            <person name="Uzan E."/>
            <person name="Piumi F."/>
            <person name="Kues U."/>
            <person name="Ram A.F.J."/>
            <person name="Murat C."/>
            <person name="Haon M."/>
            <person name="Benoit I."/>
            <person name="Arfi Y."/>
            <person name="Chevret D."/>
            <person name="Drula E."/>
            <person name="Kwon M.J."/>
            <person name="Gouret P."/>
            <person name="Lesage-Meessen L."/>
            <person name="Lombard V."/>
            <person name="Mariette J."/>
            <person name="Noirot C."/>
            <person name="Park J."/>
            <person name="Patyshakuliyeva A."/>
            <person name="Wieneger R.A.B."/>
            <person name="Wosten H.A.B."/>
            <person name="Martin F."/>
            <person name="Coutinho P.M."/>
            <person name="de Vries R."/>
            <person name="Martinez A.T."/>
            <person name="Klopp C."/>
            <person name="Pontarotti P."/>
            <person name="Henrissat B."/>
            <person name="Record E."/>
        </authorList>
    </citation>
    <scope>NUCLEOTIDE SEQUENCE [LARGE SCALE GENOMIC DNA]</scope>
    <source>
        <strain evidence="3">BRFM137</strain>
    </source>
</reference>
<feature type="region of interest" description="Disordered" evidence="2">
    <location>
        <begin position="97"/>
        <end position="139"/>
    </location>
</feature>
<evidence type="ECO:0000313" key="3">
    <source>
        <dbReference type="EMBL" id="CDO73027.1"/>
    </source>
</evidence>
<keyword evidence="1" id="KW-0175">Coiled coil</keyword>
<proteinExistence type="predicted"/>
<feature type="compositionally biased region" description="Low complexity" evidence="2">
    <location>
        <begin position="204"/>
        <end position="236"/>
    </location>
</feature>
<feature type="compositionally biased region" description="Polar residues" evidence="2">
    <location>
        <begin position="170"/>
        <end position="183"/>
    </location>
</feature>
<dbReference type="EMBL" id="CCBP010000119">
    <property type="protein sequence ID" value="CDO73027.1"/>
    <property type="molecule type" value="Genomic_DNA"/>
</dbReference>
<protein>
    <submittedName>
        <fullName evidence="3">Uncharacterized protein</fullName>
    </submittedName>
</protein>
<accession>A0A060SET0</accession>
<evidence type="ECO:0000256" key="1">
    <source>
        <dbReference type="SAM" id="Coils"/>
    </source>
</evidence>
<sequence length="653" mass="72724">MTRTPHRLSRHPSLRPDLPSQHSVNAPAVQLRLSPTQPVAATGGLAGSNTAVPVANSGMPSIPVPPGMDPQMAISILGAALAQANGTLFNVVGQMQPSQAAGPTGAYSMGLGDVPAPPGGTSLTSGPNPSPDQDSTVSAQPEILEEAIDPALLGPYGHAGTARSSEPPAGSTTRPRGRSSQRITAEHERTSSHRVVGQRRQRQRTSSESESEDAGSSLQESSDSGSESDTESSVSDWDAEAESLSDSEPIRRRDFKRLLAKVVKLKKKLARCERRVKDWQKRRSGRRKTEIPAALRAVIHAEMLRLLGITRPGKKHCPRLPGPRGPGDEERYAGDHTTRLYNPEWDERVDRSQVNREFINAVVQLIRDKGVELHGLPAHMVQNEKLIVHAAQAYFRTLRRRFRVEHNPEAKEAAEKKLYMDKHYARRHRKAEHLRDGIRPFRCVFGWDATEGVEDLVDSGCLSSEVTAPALEEDSDGTRDERRRLQLQMGVGDNALEVRTVKWLAQRVRTMYLILAVFARFEAQRRKQGNSSDWPDRDLTPAEREAYLAEVRLSASKMRSVLSKGRAQAYERFRAPAARHRNLPREEKRRKPIFKESFSQKWVRQSAEHQNIYDRAPNCPSSYTVIKLDLPTDLLLELDRLHLAEGETTESEG</sequence>
<feature type="coiled-coil region" evidence="1">
    <location>
        <begin position="255"/>
        <end position="282"/>
    </location>
</feature>
<feature type="compositionally biased region" description="Polar residues" evidence="2">
    <location>
        <begin position="121"/>
        <end position="139"/>
    </location>
</feature>
<dbReference type="AlphaFoldDB" id="A0A060SET0"/>
<evidence type="ECO:0000256" key="2">
    <source>
        <dbReference type="SAM" id="MobiDB-lite"/>
    </source>
</evidence>